<dbReference type="InterPro" id="IPR012962">
    <property type="entry name" value="Pept_M54_archaemetzincn"/>
</dbReference>
<comment type="cofactor">
    <cofactor evidence="1">
        <name>Zn(2+)</name>
        <dbReference type="ChEBI" id="CHEBI:29105"/>
    </cofactor>
</comment>
<evidence type="ECO:0000313" key="8">
    <source>
        <dbReference type="Proteomes" id="UP000051012"/>
    </source>
</evidence>
<evidence type="ECO:0000256" key="1">
    <source>
        <dbReference type="ARBA" id="ARBA00001947"/>
    </source>
</evidence>
<dbReference type="CDD" id="cd11375">
    <property type="entry name" value="Peptidase_M54"/>
    <property type="match status" value="1"/>
</dbReference>
<evidence type="ECO:0000256" key="2">
    <source>
        <dbReference type="ARBA" id="ARBA00022670"/>
    </source>
</evidence>
<dbReference type="Pfam" id="PF07998">
    <property type="entry name" value="Peptidase_M54"/>
    <property type="match status" value="1"/>
</dbReference>
<dbReference type="AlphaFoldDB" id="A0A0S7YDQ7"/>
<dbReference type="InterPro" id="IPR024079">
    <property type="entry name" value="MetalloPept_cat_dom_sf"/>
</dbReference>
<comment type="caution">
    <text evidence="7">The sequence shown here is derived from an EMBL/GenBank/DDBJ whole genome shotgun (WGS) entry which is preliminary data.</text>
</comment>
<accession>A0A0S7YDQ7</accession>
<dbReference type="PIRSF" id="PIRSF005785">
    <property type="entry name" value="Zn-prot_arch"/>
    <property type="match status" value="1"/>
</dbReference>
<dbReference type="EMBL" id="LJNI01000056">
    <property type="protein sequence ID" value="KPJ72774.1"/>
    <property type="molecule type" value="Genomic_DNA"/>
</dbReference>
<proteinExistence type="predicted"/>
<name>A0A0S7YDQ7_UNCT6</name>
<evidence type="ECO:0008006" key="9">
    <source>
        <dbReference type="Google" id="ProtNLM"/>
    </source>
</evidence>
<evidence type="ECO:0000256" key="5">
    <source>
        <dbReference type="ARBA" id="ARBA00022833"/>
    </source>
</evidence>
<dbReference type="PANTHER" id="PTHR15910">
    <property type="entry name" value="ARCHAEMETZINCIN"/>
    <property type="match status" value="1"/>
</dbReference>
<keyword evidence="4" id="KW-0378">Hydrolase</keyword>
<dbReference type="SUPFAM" id="SSF55486">
    <property type="entry name" value="Metalloproteases ('zincins'), catalytic domain"/>
    <property type="match status" value="1"/>
</dbReference>
<dbReference type="InterPro" id="IPR012091">
    <property type="entry name" value="Pept_M54_archaemetzncn_arc/bac"/>
</dbReference>
<protein>
    <recommendedName>
        <fullName evidence="9">Peptidase zinc-dependent</fullName>
    </recommendedName>
</protein>
<keyword evidence="5" id="KW-0862">Zinc</keyword>
<keyword evidence="3" id="KW-0479">Metal-binding</keyword>
<sequence length="137" mass="15403">MNLDSLHAGFFALTSNSYNPIKQQYDASTVIRDLTDQSSSKFNLRLGVVEVDIYAHGMNFIFGMAEPLKRVALVSTYRLAGDKITERLSKEVVHEIGHLLGLEHCSNPSCVMHFSNTLNDTDYKNVGLCNNCRIYIE</sequence>
<reference evidence="7 8" key="1">
    <citation type="journal article" date="2015" name="Microbiome">
        <title>Genomic resolution of linkages in carbon, nitrogen, and sulfur cycling among widespread estuary sediment bacteria.</title>
        <authorList>
            <person name="Baker B.J."/>
            <person name="Lazar C.S."/>
            <person name="Teske A.P."/>
            <person name="Dick G.J."/>
        </authorList>
    </citation>
    <scope>NUCLEOTIDE SEQUENCE [LARGE SCALE GENOMIC DNA]</scope>
    <source>
        <strain evidence="7">DG_78</strain>
    </source>
</reference>
<evidence type="ECO:0000256" key="3">
    <source>
        <dbReference type="ARBA" id="ARBA00022723"/>
    </source>
</evidence>
<dbReference type="GO" id="GO:0006508">
    <property type="term" value="P:proteolysis"/>
    <property type="evidence" value="ECO:0007669"/>
    <property type="project" value="UniProtKB-KW"/>
</dbReference>
<evidence type="ECO:0000256" key="4">
    <source>
        <dbReference type="ARBA" id="ARBA00022801"/>
    </source>
</evidence>
<dbReference type="GO" id="GO:0008270">
    <property type="term" value="F:zinc ion binding"/>
    <property type="evidence" value="ECO:0007669"/>
    <property type="project" value="InterPro"/>
</dbReference>
<dbReference type="PANTHER" id="PTHR15910:SF1">
    <property type="entry name" value="ARCHAEMETZINCIN-2"/>
    <property type="match status" value="1"/>
</dbReference>
<gene>
    <name evidence="7" type="ORF">AMJ52_05240</name>
</gene>
<organism evidence="7 8">
    <name type="scientific">candidate division TA06 bacterium DG_78</name>
    <dbReference type="NCBI Taxonomy" id="1703772"/>
    <lineage>
        <taxon>Bacteria</taxon>
        <taxon>Bacteria division TA06</taxon>
    </lineage>
</organism>
<keyword evidence="2" id="KW-0645">Protease</keyword>
<keyword evidence="6" id="KW-0482">Metalloprotease</keyword>
<dbReference type="GO" id="GO:0008237">
    <property type="term" value="F:metallopeptidase activity"/>
    <property type="evidence" value="ECO:0007669"/>
    <property type="project" value="UniProtKB-KW"/>
</dbReference>
<evidence type="ECO:0000256" key="6">
    <source>
        <dbReference type="ARBA" id="ARBA00023049"/>
    </source>
</evidence>
<evidence type="ECO:0000313" key="7">
    <source>
        <dbReference type="EMBL" id="KPJ72774.1"/>
    </source>
</evidence>
<dbReference type="Gene3D" id="3.40.390.10">
    <property type="entry name" value="Collagenase (Catalytic Domain)"/>
    <property type="match status" value="1"/>
</dbReference>
<dbReference type="NCBIfam" id="NF033823">
    <property type="entry name" value="archmetzin"/>
    <property type="match status" value="1"/>
</dbReference>
<dbReference type="Proteomes" id="UP000051012">
    <property type="component" value="Unassembled WGS sequence"/>
</dbReference>